<evidence type="ECO:0008006" key="4">
    <source>
        <dbReference type="Google" id="ProtNLM"/>
    </source>
</evidence>
<dbReference type="EMBL" id="JBIMZQ010000028">
    <property type="protein sequence ID" value="KAL3663389.1"/>
    <property type="molecule type" value="Genomic_DNA"/>
</dbReference>
<gene>
    <name evidence="2" type="ORF">V7S43_011794</name>
</gene>
<feature type="region of interest" description="Disordered" evidence="1">
    <location>
        <begin position="1"/>
        <end position="59"/>
    </location>
</feature>
<keyword evidence="3" id="KW-1185">Reference proteome</keyword>
<proteinExistence type="predicted"/>
<organism evidence="2 3">
    <name type="scientific">Phytophthora oleae</name>
    <dbReference type="NCBI Taxonomy" id="2107226"/>
    <lineage>
        <taxon>Eukaryota</taxon>
        <taxon>Sar</taxon>
        <taxon>Stramenopiles</taxon>
        <taxon>Oomycota</taxon>
        <taxon>Peronosporomycetes</taxon>
        <taxon>Peronosporales</taxon>
        <taxon>Peronosporaceae</taxon>
        <taxon>Phytophthora</taxon>
    </lineage>
</organism>
<reference evidence="2 3" key="1">
    <citation type="submission" date="2024-09" db="EMBL/GenBank/DDBJ databases">
        <title>Genome sequencing and assembly of Phytophthora oleae, isolate VK10A, causative agent of rot of olive drupes.</title>
        <authorList>
            <person name="Conti Taguali S."/>
            <person name="Riolo M."/>
            <person name="La Spada F."/>
            <person name="Cacciola S.O."/>
            <person name="Dionisio G."/>
        </authorList>
    </citation>
    <scope>NUCLEOTIDE SEQUENCE [LARGE SCALE GENOMIC DNA]</scope>
    <source>
        <strain evidence="2 3">VK10A</strain>
    </source>
</reference>
<name>A0ABD3FAT3_9STRA</name>
<evidence type="ECO:0000313" key="2">
    <source>
        <dbReference type="EMBL" id="KAL3663389.1"/>
    </source>
</evidence>
<evidence type="ECO:0000313" key="3">
    <source>
        <dbReference type="Proteomes" id="UP001632037"/>
    </source>
</evidence>
<evidence type="ECO:0000256" key="1">
    <source>
        <dbReference type="SAM" id="MobiDB-lite"/>
    </source>
</evidence>
<dbReference type="Proteomes" id="UP001632037">
    <property type="component" value="Unassembled WGS sequence"/>
</dbReference>
<accession>A0ABD3FAT3</accession>
<sequence length="315" mass="35986">MQHVSTTFVSRHENSKQKSPSTKPALQKKQSTETDLYPHSSYNDAKRMKTTSPENPTIPQKDVSRMLHLREQRRAAQQRYGKKKQDKIISLNQCVGMLQQNVEQLETLYHNMVRSTLESFQPDTGSSLMRLPWKQNTASPFGTRVTTSTCWGVAVEYFRLFRNGLKHSIGPPRAEEEFLRVVMAPDVAYDTIIGVEGILHKWRRVSMIHPDIDIQLVRLDRDTENTIEATVKGVTTVSLNTIQYTFPHLINGDAMSPLATSLLGRRLEADGRMRFTWDENAAKISSMQFQADMLTPMLRILGSLEDVSYVFKRAN</sequence>
<protein>
    <recommendedName>
        <fullName evidence="4">Bzip transcription factor</fullName>
    </recommendedName>
</protein>
<dbReference type="AlphaFoldDB" id="A0ABD3FAT3"/>
<comment type="caution">
    <text evidence="2">The sequence shown here is derived from an EMBL/GenBank/DDBJ whole genome shotgun (WGS) entry which is preliminary data.</text>
</comment>